<feature type="repeat" description="TPR" evidence="1">
    <location>
        <begin position="96"/>
        <end position="129"/>
    </location>
</feature>
<dbReference type="SUPFAM" id="SSF48452">
    <property type="entry name" value="TPR-like"/>
    <property type="match status" value="2"/>
</dbReference>
<name>A0A7S8FGA8_9BACT</name>
<reference evidence="2 3" key="1">
    <citation type="journal article" date="2020" name="ISME J.">
        <title>Enrichment and physiological characterization of a novel comammox Nitrospira indicates ammonium inhibition of complete nitrification.</title>
        <authorList>
            <person name="Sakoula D."/>
            <person name="Koch H."/>
            <person name="Frank J."/>
            <person name="Jetten M.S.M."/>
            <person name="van Kessel M.A.H.J."/>
            <person name="Lucker S."/>
        </authorList>
    </citation>
    <scope>NUCLEOTIDE SEQUENCE [LARGE SCALE GENOMIC DNA]</scope>
    <source>
        <strain evidence="2">Comreactor17</strain>
    </source>
</reference>
<protein>
    <recommendedName>
        <fullName evidence="4">Tetratricopeptide repeat protein</fullName>
    </recommendedName>
</protein>
<evidence type="ECO:0000313" key="3">
    <source>
        <dbReference type="Proteomes" id="UP000593737"/>
    </source>
</evidence>
<dbReference type="PANTHER" id="PTHR45588">
    <property type="entry name" value="TPR DOMAIN-CONTAINING PROTEIN"/>
    <property type="match status" value="1"/>
</dbReference>
<dbReference type="EMBL" id="CP047423">
    <property type="protein sequence ID" value="QPD05261.1"/>
    <property type="molecule type" value="Genomic_DNA"/>
</dbReference>
<evidence type="ECO:0008006" key="4">
    <source>
        <dbReference type="Google" id="ProtNLM"/>
    </source>
</evidence>
<dbReference type="KEGG" id="nkf:Nkreftii_003035"/>
<dbReference type="AlphaFoldDB" id="A0A7S8FGA8"/>
<evidence type="ECO:0000256" key="1">
    <source>
        <dbReference type="PROSITE-ProRule" id="PRU00339"/>
    </source>
</evidence>
<dbReference type="InterPro" id="IPR011990">
    <property type="entry name" value="TPR-like_helical_dom_sf"/>
</dbReference>
<accession>A0A7S8FGA8</accession>
<gene>
    <name evidence="2" type="ORF">Nkreftii_003035</name>
</gene>
<dbReference type="Gene3D" id="1.25.40.10">
    <property type="entry name" value="Tetratricopeptide repeat domain"/>
    <property type="match status" value="3"/>
</dbReference>
<organism evidence="2 3">
    <name type="scientific">Candidatus Nitrospira kreftii</name>
    <dbReference type="NCBI Taxonomy" id="2652173"/>
    <lineage>
        <taxon>Bacteria</taxon>
        <taxon>Pseudomonadati</taxon>
        <taxon>Nitrospirota</taxon>
        <taxon>Nitrospiria</taxon>
        <taxon>Nitrospirales</taxon>
        <taxon>Nitrospiraceae</taxon>
        <taxon>Nitrospira</taxon>
    </lineage>
</organism>
<dbReference type="InterPro" id="IPR019734">
    <property type="entry name" value="TPR_rpt"/>
</dbReference>
<proteinExistence type="predicted"/>
<dbReference type="PANTHER" id="PTHR45588:SF1">
    <property type="entry name" value="WW DOMAIN-CONTAINING PROTEIN"/>
    <property type="match status" value="1"/>
</dbReference>
<dbReference type="Pfam" id="PF14559">
    <property type="entry name" value="TPR_19"/>
    <property type="match status" value="1"/>
</dbReference>
<dbReference type="Proteomes" id="UP000593737">
    <property type="component" value="Chromosome"/>
</dbReference>
<evidence type="ECO:0000313" key="2">
    <source>
        <dbReference type="EMBL" id="QPD05261.1"/>
    </source>
</evidence>
<sequence length="586" mass="65073">MSRGTAMKHDDRTELPVDRHDLVTGYETPVFRATLGRMLTQHLSALIATLLFGLASVQAAQEHPGAQVQATDATQTPLYTNLGSLHYPVTTSMPLAQRYFDQGLRLYYAFNHSEAIRSFQEGARLDPDCAMCYWGIALANGPNINAPMDTASSRLAYATLQQALKHEKKMSARERALIHALAARYEAEPPVDRAELDAAYARAMADVVQRFPDDPEAKTLYAESLMDLSPWDYWTSDGKPRPNTTKILSHLEQVLATDPNHPGANHFYVHAVEALHPERAIEAAERLASLMPGAGHLIHMPGHIYIRIGRYEDAIKANEHAVHADETYIRDHGPVTGIYMLGYYPHNYDFLAFAASMIGREKQAISAADKIASMAPNELLREQGMAFLQHHQTRNLQMRVRFGRWDELLSADAPAEDLPHARAIWLYAHGRALATRGHLRAADAALAQLQAIARDPQVKSLQLEFNTSGAVLGIAGEVLAGHIIAAKGDLTHAIGRLREAARREDALVYGEPPEWTVPVRQELGSLLLQAGHPDEAEGVFREDLKRFPQNLWSQQGLAQALRLLNRETEAEAIVERVRAIRASIQE</sequence>
<dbReference type="PROSITE" id="PS50005">
    <property type="entry name" value="TPR"/>
    <property type="match status" value="1"/>
</dbReference>
<keyword evidence="1" id="KW-0802">TPR repeat</keyword>